<gene>
    <name evidence="2" type="ORF">APZ18_15260</name>
</gene>
<protein>
    <recommendedName>
        <fullName evidence="1">Serine aminopeptidase S33 domain-containing protein</fullName>
    </recommendedName>
</protein>
<dbReference type="PANTHER" id="PTHR11614">
    <property type="entry name" value="PHOSPHOLIPASE-RELATED"/>
    <property type="match status" value="1"/>
</dbReference>
<feature type="domain" description="Serine aminopeptidase S33" evidence="1">
    <location>
        <begin position="47"/>
        <end position="297"/>
    </location>
</feature>
<accession>A0AAW3JQN6</accession>
<reference evidence="2 3" key="1">
    <citation type="submission" date="2015-10" db="EMBL/GenBank/DDBJ databases">
        <title>Butyribacter intestini gen. nov., sp. nov., a butyric acid-producing bacterium of the family Lachnospiraceae isolated from the human faeces.</title>
        <authorList>
            <person name="Zou Y."/>
            <person name="Xue W."/>
            <person name="Luo G."/>
            <person name="Lv M."/>
        </authorList>
    </citation>
    <scope>NUCLEOTIDE SEQUENCE [LARGE SCALE GENOMIC DNA]</scope>
    <source>
        <strain evidence="2 3">TF01-11</strain>
    </source>
</reference>
<organism evidence="2 3">
    <name type="scientific">Butyribacter intestini</name>
    <dbReference type="NCBI Taxonomy" id="1703332"/>
    <lineage>
        <taxon>Bacteria</taxon>
        <taxon>Bacillati</taxon>
        <taxon>Bacillota</taxon>
        <taxon>Clostridia</taxon>
        <taxon>Lachnospirales</taxon>
        <taxon>Lachnospiraceae</taxon>
        <taxon>Butyribacter</taxon>
    </lineage>
</organism>
<dbReference type="InterPro" id="IPR051044">
    <property type="entry name" value="MAG_DAG_Lipase"/>
</dbReference>
<evidence type="ECO:0000313" key="3">
    <source>
        <dbReference type="Proteomes" id="UP000050833"/>
    </source>
</evidence>
<comment type="caution">
    <text evidence="2">The sequence shown here is derived from an EMBL/GenBank/DDBJ whole genome shotgun (WGS) entry which is preliminary data.</text>
</comment>
<dbReference type="Pfam" id="PF12146">
    <property type="entry name" value="Hydrolase_4"/>
    <property type="match status" value="1"/>
</dbReference>
<keyword evidence="3" id="KW-1185">Reference proteome</keyword>
<dbReference type="RefSeq" id="WP_055946715.1">
    <property type="nucleotide sequence ID" value="NZ_JAQDCV010000011.1"/>
</dbReference>
<proteinExistence type="predicted"/>
<dbReference type="Gene3D" id="3.40.50.1820">
    <property type="entry name" value="alpha/beta hydrolase"/>
    <property type="match status" value="1"/>
</dbReference>
<dbReference type="InterPro" id="IPR029058">
    <property type="entry name" value="AB_hydrolase_fold"/>
</dbReference>
<dbReference type="SUPFAM" id="SSF53474">
    <property type="entry name" value="alpha/beta-Hydrolases"/>
    <property type="match status" value="1"/>
</dbReference>
<dbReference type="Proteomes" id="UP000050833">
    <property type="component" value="Unassembled WGS sequence"/>
</dbReference>
<dbReference type="EMBL" id="LLKB01000008">
    <property type="protein sequence ID" value="KQC84044.1"/>
    <property type="molecule type" value="Genomic_DNA"/>
</dbReference>
<dbReference type="InterPro" id="IPR022742">
    <property type="entry name" value="Hydrolase_4"/>
</dbReference>
<sequence>MEYFKDNDFFEKMEKVAVPKLDAARTSGYYTAYDGIKIYYDKFKNKNEKAIIVISHGFCEFAEKFEEVIYYFLCKGYSVYIPEHRGHGNSDRETDDLSKVYVDGFDKYVNDFYGFVRDIVRNENLGKKMVLYAHSMGGAIGALVLEQYPELFDCAVLTSPMLKMKFNGIPEFVANLLRIYAAIFPVKLKYVPGQSAFDGVRDEKFGCCTSGERYEYIFRKREKNDRYHMNGATYGWSISAMKATKKLQREAEKVKIPVLLFQASDDDLVDNRGQNRFAEKNKNVILIQIPNSKHEIYGSTYNTIKWYYEVIWKFLDKHLGGK</sequence>
<dbReference type="AlphaFoldDB" id="A0AAW3JQN6"/>
<name>A0AAW3JQN6_9FIRM</name>
<evidence type="ECO:0000259" key="1">
    <source>
        <dbReference type="Pfam" id="PF12146"/>
    </source>
</evidence>
<evidence type="ECO:0000313" key="2">
    <source>
        <dbReference type="EMBL" id="KQC84044.1"/>
    </source>
</evidence>